<organism evidence="7 8">
    <name type="scientific">Actinomycetospora lemnae</name>
    <dbReference type="NCBI Taxonomy" id="3019891"/>
    <lineage>
        <taxon>Bacteria</taxon>
        <taxon>Bacillati</taxon>
        <taxon>Actinomycetota</taxon>
        <taxon>Actinomycetes</taxon>
        <taxon>Pseudonocardiales</taxon>
        <taxon>Pseudonocardiaceae</taxon>
        <taxon>Actinomycetospora</taxon>
    </lineage>
</organism>
<dbReference type="Gene3D" id="3.40.50.1980">
    <property type="entry name" value="Nitrogenase molybdenum iron protein domain"/>
    <property type="match status" value="2"/>
</dbReference>
<evidence type="ECO:0000256" key="3">
    <source>
        <dbReference type="ARBA" id="ARBA00022448"/>
    </source>
</evidence>
<comment type="subcellular location">
    <subcellularLocation>
        <location evidence="1">Cell envelope</location>
    </subcellularLocation>
</comment>
<evidence type="ECO:0000313" key="8">
    <source>
        <dbReference type="Proteomes" id="UP001300763"/>
    </source>
</evidence>
<sequence length="354" mass="35662">MSPGPIRRLVHGRAPLRSVSRVLATAAAALLLLAACGGGGESGGGGGGGGGGAPAGSAAGTAYPATIDTQFGPVTVEEPPQRVVALGWSDAETALVLGVQPVGASDWLGFGGTGVGPWSPPYQTPPTILGTTQLDYEAVAALRPDLILDTRSSGDQQRYDTLSRIAPTVGPPPGLAAAYGTTWRQQMDMVSRALGKPEEGARQIAGLEEEFRATTAANPSFAGKQAAVGAFFGGQWGAYIPGDARVDVMDGLGFRTPPQIEALSSQAAGSFYVNLSGEQVGLLSSDLTVAFPIGGSADAIRADPVLSRTPAAQAGHLVVLDDKTTSDAFSSGSVPGTAAALDRAVPLFAGALAR</sequence>
<dbReference type="InterPro" id="IPR002491">
    <property type="entry name" value="ABC_transptr_periplasmic_BD"/>
</dbReference>
<comment type="similarity">
    <text evidence="2">Belongs to the bacterial solute-binding protein 8 family.</text>
</comment>
<keyword evidence="4 5" id="KW-0732">Signal</keyword>
<keyword evidence="3" id="KW-0813">Transport</keyword>
<evidence type="ECO:0000259" key="6">
    <source>
        <dbReference type="PROSITE" id="PS50983"/>
    </source>
</evidence>
<keyword evidence="8" id="KW-1185">Reference proteome</keyword>
<dbReference type="PROSITE" id="PS50983">
    <property type="entry name" value="FE_B12_PBP"/>
    <property type="match status" value="1"/>
</dbReference>
<dbReference type="Proteomes" id="UP001300763">
    <property type="component" value="Unassembled WGS sequence"/>
</dbReference>
<evidence type="ECO:0000256" key="2">
    <source>
        <dbReference type="ARBA" id="ARBA00008814"/>
    </source>
</evidence>
<evidence type="ECO:0000313" key="7">
    <source>
        <dbReference type="EMBL" id="MDD7967683.1"/>
    </source>
</evidence>
<dbReference type="SUPFAM" id="SSF53807">
    <property type="entry name" value="Helical backbone' metal receptor"/>
    <property type="match status" value="1"/>
</dbReference>
<dbReference type="EMBL" id="JAQZAO010000009">
    <property type="protein sequence ID" value="MDD7967683.1"/>
    <property type="molecule type" value="Genomic_DNA"/>
</dbReference>
<evidence type="ECO:0000256" key="4">
    <source>
        <dbReference type="ARBA" id="ARBA00022729"/>
    </source>
</evidence>
<feature type="signal peptide" evidence="5">
    <location>
        <begin position="1"/>
        <end position="34"/>
    </location>
</feature>
<name>A0ABT5T172_9PSEU</name>
<dbReference type="PANTHER" id="PTHR30532">
    <property type="entry name" value="IRON III DICITRATE-BINDING PERIPLASMIC PROTEIN"/>
    <property type="match status" value="1"/>
</dbReference>
<feature type="chain" id="PRO_5045800819" evidence="5">
    <location>
        <begin position="35"/>
        <end position="354"/>
    </location>
</feature>
<accession>A0ABT5T172</accession>
<evidence type="ECO:0000256" key="5">
    <source>
        <dbReference type="SAM" id="SignalP"/>
    </source>
</evidence>
<dbReference type="PANTHER" id="PTHR30532:SF24">
    <property type="entry name" value="FERRIC ENTEROBACTIN-BINDING PERIPLASMIC PROTEIN FEPB"/>
    <property type="match status" value="1"/>
</dbReference>
<gene>
    <name evidence="7" type="ORF">PGB27_20265</name>
</gene>
<proteinExistence type="inferred from homology"/>
<dbReference type="RefSeq" id="WP_274202216.1">
    <property type="nucleotide sequence ID" value="NZ_JAQZAO010000009.1"/>
</dbReference>
<comment type="caution">
    <text evidence="7">The sequence shown here is derived from an EMBL/GenBank/DDBJ whole genome shotgun (WGS) entry which is preliminary data.</text>
</comment>
<protein>
    <submittedName>
        <fullName evidence="7">Iron-siderophore ABC transporter substrate-binding protein</fullName>
    </submittedName>
</protein>
<dbReference type="InterPro" id="IPR051313">
    <property type="entry name" value="Bact_iron-sidero_bind"/>
</dbReference>
<feature type="domain" description="Fe/B12 periplasmic-binding" evidence="6">
    <location>
        <begin position="82"/>
        <end position="352"/>
    </location>
</feature>
<evidence type="ECO:0000256" key="1">
    <source>
        <dbReference type="ARBA" id="ARBA00004196"/>
    </source>
</evidence>
<dbReference type="Pfam" id="PF01497">
    <property type="entry name" value="Peripla_BP_2"/>
    <property type="match status" value="1"/>
</dbReference>
<reference evidence="7 8" key="1">
    <citation type="submission" date="2023-02" db="EMBL/GenBank/DDBJ databases">
        <title>Genome sequencing required for Actinomycetospora new species description.</title>
        <authorList>
            <person name="Saimee Y."/>
            <person name="Duangmal K."/>
        </authorList>
    </citation>
    <scope>NUCLEOTIDE SEQUENCE [LARGE SCALE GENOMIC DNA]</scope>
    <source>
        <strain evidence="7 8">DW7H6</strain>
    </source>
</reference>
<dbReference type="CDD" id="cd01146">
    <property type="entry name" value="FhuD"/>
    <property type="match status" value="1"/>
</dbReference>